<dbReference type="PANTHER" id="PTHR30250:SF27">
    <property type="entry name" value="POLYSACCHARIDE BIOSYNTHESIS PROTEIN"/>
    <property type="match status" value="1"/>
</dbReference>
<dbReference type="CDD" id="cd13128">
    <property type="entry name" value="MATE_Wzx_like"/>
    <property type="match status" value="1"/>
</dbReference>
<feature type="transmembrane region" description="Helical" evidence="6">
    <location>
        <begin position="339"/>
        <end position="360"/>
    </location>
</feature>
<feature type="transmembrane region" description="Helical" evidence="6">
    <location>
        <begin position="458"/>
        <end position="482"/>
    </location>
</feature>
<feature type="transmembrane region" description="Helical" evidence="6">
    <location>
        <begin position="266"/>
        <end position="286"/>
    </location>
</feature>
<protein>
    <submittedName>
        <fullName evidence="7">Polysaccharide biosynthesis protein</fullName>
    </submittedName>
</protein>
<name>A0A811T949_9EURY</name>
<dbReference type="AlphaFoldDB" id="A0A811T949"/>
<evidence type="ECO:0000313" key="8">
    <source>
        <dbReference type="Proteomes" id="UP000610373"/>
    </source>
</evidence>
<evidence type="ECO:0000256" key="3">
    <source>
        <dbReference type="ARBA" id="ARBA00022692"/>
    </source>
</evidence>
<reference evidence="7" key="1">
    <citation type="submission" date="2020-10" db="EMBL/GenBank/DDBJ databases">
        <authorList>
            <person name="Hahn C.J."/>
            <person name="Laso-Perez R."/>
            <person name="Vulcano F."/>
            <person name="Vaziourakis K.-M."/>
            <person name="Stokke R."/>
            <person name="Steen I.H."/>
            <person name="Teske A."/>
            <person name="Boetius A."/>
            <person name="Liebeke M."/>
            <person name="Amann R."/>
            <person name="Knittel K."/>
        </authorList>
    </citation>
    <scope>NUCLEOTIDE SEQUENCE</scope>
    <source>
        <strain evidence="7">Gfbio:e3339647-f889-4370-9287-4fb5cb688e4c:AG392O15_GoMArc1</strain>
    </source>
</reference>
<sequence length="515" mass="56179">MSEIVNQSLQKIAKGTGIVFIGTMIGMFLGFIGTVIIVRYLTTSEYGLFSLALTVGIIAGISNLGIGEGATRYIAYFRGQQASKKISGVIVASVQITVIASVLCSVLVFLSSDAISLAILQNNDLSTILKILSITIPFSVLSGTVISIFRGFGVVNAKVYFNDVFLQILRISFFAAVVFLGLSLIGAVYAYLGVVVITCAALVVYAVKKVPVLVGKVRGYEPMRKELLLFSLPLFGQGILAIIIISTDKLMLGYFKTAEVVGLYSVASTLANLIPIFLTSLAFIYVPIVSQLYAKNLLDEIRRTYAVLTKWVFSAALPIFLIMFLFPDSVLNILFGARYMQAGIALQLLALGFFTHSFLGPNGMTLMVMGKTRILLVFALIQTIMNVSLNFLLIPPMGIAGAAVASAVSITTINLLASTELYLFSKTHPFTKNYLKPVVISIMLVIVISTLAKDLFTVLSIWMLVLFFILFLVAYIMLIVITRSFDKEDIDMLLAIEKRVGADFGPIKRILKKFI</sequence>
<evidence type="ECO:0000256" key="1">
    <source>
        <dbReference type="ARBA" id="ARBA00004651"/>
    </source>
</evidence>
<dbReference type="EMBL" id="CAJHIO010000002">
    <property type="protein sequence ID" value="CAD6491117.1"/>
    <property type="molecule type" value="Genomic_DNA"/>
</dbReference>
<evidence type="ECO:0000256" key="6">
    <source>
        <dbReference type="SAM" id="Phobius"/>
    </source>
</evidence>
<evidence type="ECO:0000256" key="2">
    <source>
        <dbReference type="ARBA" id="ARBA00022475"/>
    </source>
</evidence>
<comment type="subcellular location">
    <subcellularLocation>
        <location evidence="1">Cell membrane</location>
        <topology evidence="1">Multi-pass membrane protein</topology>
    </subcellularLocation>
</comment>
<dbReference type="Pfam" id="PF01943">
    <property type="entry name" value="Polysacc_synt"/>
    <property type="match status" value="1"/>
</dbReference>
<keyword evidence="4 6" id="KW-1133">Transmembrane helix</keyword>
<evidence type="ECO:0000256" key="5">
    <source>
        <dbReference type="ARBA" id="ARBA00023136"/>
    </source>
</evidence>
<comment type="caution">
    <text evidence="7">The sequence shown here is derived from an EMBL/GenBank/DDBJ whole genome shotgun (WGS) entry which is preliminary data.</text>
</comment>
<dbReference type="InterPro" id="IPR002797">
    <property type="entry name" value="Polysacc_synth"/>
</dbReference>
<feature type="transmembrane region" description="Helical" evidence="6">
    <location>
        <begin position="399"/>
        <end position="422"/>
    </location>
</feature>
<feature type="transmembrane region" description="Helical" evidence="6">
    <location>
        <begin position="164"/>
        <end position="182"/>
    </location>
</feature>
<keyword evidence="5 6" id="KW-0472">Membrane</keyword>
<feature type="transmembrane region" description="Helical" evidence="6">
    <location>
        <begin position="372"/>
        <end position="393"/>
    </location>
</feature>
<feature type="transmembrane region" description="Helical" evidence="6">
    <location>
        <begin position="131"/>
        <end position="152"/>
    </location>
</feature>
<gene>
    <name evidence="7" type="ORF">CHKLHMKO_00068</name>
</gene>
<feature type="transmembrane region" description="Helical" evidence="6">
    <location>
        <begin position="46"/>
        <end position="66"/>
    </location>
</feature>
<evidence type="ECO:0000313" key="7">
    <source>
        <dbReference type="EMBL" id="CAD6491117.1"/>
    </source>
</evidence>
<feature type="transmembrane region" description="Helical" evidence="6">
    <location>
        <begin position="188"/>
        <end position="207"/>
    </location>
</feature>
<dbReference type="InterPro" id="IPR050833">
    <property type="entry name" value="Poly_Biosynth_Transport"/>
</dbReference>
<feature type="transmembrane region" description="Helical" evidence="6">
    <location>
        <begin position="227"/>
        <end position="246"/>
    </location>
</feature>
<dbReference type="GO" id="GO:0005886">
    <property type="term" value="C:plasma membrane"/>
    <property type="evidence" value="ECO:0007669"/>
    <property type="project" value="UniProtKB-SubCell"/>
</dbReference>
<accession>A0A811T949</accession>
<keyword evidence="3 6" id="KW-0812">Transmembrane</keyword>
<keyword evidence="2" id="KW-1003">Cell membrane</keyword>
<dbReference type="Proteomes" id="UP000610373">
    <property type="component" value="Unassembled WGS sequence"/>
</dbReference>
<feature type="transmembrane region" description="Helical" evidence="6">
    <location>
        <begin position="307"/>
        <end position="327"/>
    </location>
</feature>
<feature type="transmembrane region" description="Helical" evidence="6">
    <location>
        <begin position="86"/>
        <end position="111"/>
    </location>
</feature>
<organism evidence="7 8">
    <name type="scientific">Candidatus Argoarchaeum ethanivorans</name>
    <dbReference type="NCBI Taxonomy" id="2608793"/>
    <lineage>
        <taxon>Archaea</taxon>
        <taxon>Methanobacteriati</taxon>
        <taxon>Methanobacteriota</taxon>
        <taxon>Stenosarchaea group</taxon>
        <taxon>Methanomicrobia</taxon>
        <taxon>Methanosarcinales</taxon>
        <taxon>Methanosarcinales incertae sedis</taxon>
        <taxon>GOM Arc I cluster</taxon>
        <taxon>Candidatus Argoarchaeum</taxon>
    </lineage>
</organism>
<feature type="transmembrane region" description="Helical" evidence="6">
    <location>
        <begin position="434"/>
        <end position="452"/>
    </location>
</feature>
<feature type="transmembrane region" description="Helical" evidence="6">
    <location>
        <begin position="12"/>
        <end position="40"/>
    </location>
</feature>
<evidence type="ECO:0000256" key="4">
    <source>
        <dbReference type="ARBA" id="ARBA00022989"/>
    </source>
</evidence>
<proteinExistence type="predicted"/>
<dbReference type="PANTHER" id="PTHR30250">
    <property type="entry name" value="PST FAMILY PREDICTED COLANIC ACID TRANSPORTER"/>
    <property type="match status" value="1"/>
</dbReference>